<dbReference type="OrthoDB" id="9810066at2"/>
<dbReference type="CDD" id="cd02440">
    <property type="entry name" value="AdoMet_MTases"/>
    <property type="match status" value="1"/>
</dbReference>
<name>A0A3L7AFW9_9HYPH</name>
<dbReference type="HAMAP" id="MF_00090">
    <property type="entry name" value="PIMT"/>
    <property type="match status" value="1"/>
</dbReference>
<keyword evidence="9" id="KW-1185">Reference proteome</keyword>
<dbReference type="InterPro" id="IPR029063">
    <property type="entry name" value="SAM-dependent_MTases_sf"/>
</dbReference>
<organism evidence="8 9">
    <name type="scientific">Xanthobacter tagetidis</name>
    <dbReference type="NCBI Taxonomy" id="60216"/>
    <lineage>
        <taxon>Bacteria</taxon>
        <taxon>Pseudomonadati</taxon>
        <taxon>Pseudomonadota</taxon>
        <taxon>Alphaproteobacteria</taxon>
        <taxon>Hyphomicrobiales</taxon>
        <taxon>Xanthobacteraceae</taxon>
        <taxon>Xanthobacter</taxon>
    </lineage>
</organism>
<gene>
    <name evidence="7" type="primary">pcm</name>
    <name evidence="8" type="ORF">D9R14_12205</name>
</gene>
<evidence type="ECO:0000313" key="9">
    <source>
        <dbReference type="Proteomes" id="UP000269692"/>
    </source>
</evidence>
<reference evidence="8 9" key="1">
    <citation type="submission" date="2018-10" db="EMBL/GenBank/DDBJ databases">
        <title>Xanthobacter tagetidis genome sequencing and assembly.</title>
        <authorList>
            <person name="Maclea K.S."/>
            <person name="Goen A.E."/>
            <person name="Fatima S.A."/>
        </authorList>
    </citation>
    <scope>NUCLEOTIDE SEQUENCE [LARGE SCALE GENOMIC DNA]</scope>
    <source>
        <strain evidence="8 9">ATCC 700314</strain>
    </source>
</reference>
<dbReference type="GO" id="GO:0005737">
    <property type="term" value="C:cytoplasm"/>
    <property type="evidence" value="ECO:0007669"/>
    <property type="project" value="UniProtKB-SubCell"/>
</dbReference>
<dbReference type="PANTHER" id="PTHR11579">
    <property type="entry name" value="PROTEIN-L-ISOASPARTATE O-METHYLTRANSFERASE"/>
    <property type="match status" value="1"/>
</dbReference>
<comment type="function">
    <text evidence="7">Catalyzes the methyl esterification of L-isoaspartyl residues in peptides and proteins that result from spontaneous decomposition of normal L-aspartyl and L-asparaginyl residues. It plays a role in the repair and/or degradation of damaged proteins.</text>
</comment>
<proteinExistence type="inferred from homology"/>
<dbReference type="InterPro" id="IPR000682">
    <property type="entry name" value="PCMT"/>
</dbReference>
<evidence type="ECO:0000313" key="8">
    <source>
        <dbReference type="EMBL" id="RLP78292.1"/>
    </source>
</evidence>
<dbReference type="EMBL" id="RCTF01000009">
    <property type="protein sequence ID" value="RLP78292.1"/>
    <property type="molecule type" value="Genomic_DNA"/>
</dbReference>
<dbReference type="Proteomes" id="UP000269692">
    <property type="component" value="Unassembled WGS sequence"/>
</dbReference>
<dbReference type="FunFam" id="3.40.50.150:FF:000010">
    <property type="entry name" value="Protein-L-isoaspartate O-methyltransferase"/>
    <property type="match status" value="1"/>
</dbReference>
<dbReference type="GO" id="GO:0032259">
    <property type="term" value="P:methylation"/>
    <property type="evidence" value="ECO:0007669"/>
    <property type="project" value="UniProtKB-KW"/>
</dbReference>
<dbReference type="GO" id="GO:0004719">
    <property type="term" value="F:protein-L-isoaspartate (D-aspartate) O-methyltransferase activity"/>
    <property type="evidence" value="ECO:0007669"/>
    <property type="project" value="UniProtKB-UniRule"/>
</dbReference>
<evidence type="ECO:0000256" key="3">
    <source>
        <dbReference type="ARBA" id="ARBA00022490"/>
    </source>
</evidence>
<comment type="caution">
    <text evidence="8">The sequence shown here is derived from an EMBL/GenBank/DDBJ whole genome shotgun (WGS) entry which is preliminary data.</text>
</comment>
<keyword evidence="4 7" id="KW-0489">Methyltransferase</keyword>
<dbReference type="GO" id="GO:0030091">
    <property type="term" value="P:protein repair"/>
    <property type="evidence" value="ECO:0007669"/>
    <property type="project" value="UniProtKB-UniRule"/>
</dbReference>
<dbReference type="AlphaFoldDB" id="A0A3L7AFW9"/>
<comment type="similarity">
    <text evidence="2 7">Belongs to the methyltransferase superfamily. L-isoaspartyl/D-aspartyl protein methyltransferase family.</text>
</comment>
<keyword evidence="6 7" id="KW-0949">S-adenosyl-L-methionine</keyword>
<sequence length="221" mass="23589">MEPEGAVVDGEKAERMGFILGLRQRGLRDVAVLRALELVPRPLFVDPALRRHAYDDVALPIACGQTMSQPSLVAAMTEALGVTADHTVLEVGTGSGYQAAVLGHLAARVVTVDRYRSLVAEAQTRFEVLGLKNVTAYVGDGMLGMPARAPFDRIMVTASAPDIPMALVDQLKLGGVIVMPVGAPDEPQSLVRYVKEQAGRTRTEFMKARFVPLVPGAAATL</sequence>
<evidence type="ECO:0000256" key="5">
    <source>
        <dbReference type="ARBA" id="ARBA00022679"/>
    </source>
</evidence>
<dbReference type="SUPFAM" id="SSF53335">
    <property type="entry name" value="S-adenosyl-L-methionine-dependent methyltransferases"/>
    <property type="match status" value="1"/>
</dbReference>
<accession>A0A3L7AFW9</accession>
<dbReference type="EC" id="2.1.1.77" evidence="7"/>
<evidence type="ECO:0000256" key="6">
    <source>
        <dbReference type="ARBA" id="ARBA00022691"/>
    </source>
</evidence>
<dbReference type="Gene3D" id="3.40.50.150">
    <property type="entry name" value="Vaccinia Virus protein VP39"/>
    <property type="match status" value="1"/>
</dbReference>
<evidence type="ECO:0000256" key="4">
    <source>
        <dbReference type="ARBA" id="ARBA00022603"/>
    </source>
</evidence>
<dbReference type="PANTHER" id="PTHR11579:SF0">
    <property type="entry name" value="PROTEIN-L-ISOASPARTATE(D-ASPARTATE) O-METHYLTRANSFERASE"/>
    <property type="match status" value="1"/>
</dbReference>
<protein>
    <recommendedName>
        <fullName evidence="7">Protein-L-isoaspartate O-methyltransferase</fullName>
        <ecNumber evidence="7">2.1.1.77</ecNumber>
    </recommendedName>
    <alternativeName>
        <fullName evidence="7">L-isoaspartyl protein carboxyl methyltransferase</fullName>
    </alternativeName>
    <alternativeName>
        <fullName evidence="7">Protein L-isoaspartyl methyltransferase</fullName>
    </alternativeName>
    <alternativeName>
        <fullName evidence="7">Protein-beta-aspartate methyltransferase</fullName>
        <shortName evidence="7">PIMT</shortName>
    </alternativeName>
</protein>
<evidence type="ECO:0000256" key="7">
    <source>
        <dbReference type="HAMAP-Rule" id="MF_00090"/>
    </source>
</evidence>
<dbReference type="Pfam" id="PF01135">
    <property type="entry name" value="PCMT"/>
    <property type="match status" value="1"/>
</dbReference>
<comment type="catalytic activity">
    <reaction evidence="7">
        <text>[protein]-L-isoaspartate + S-adenosyl-L-methionine = [protein]-L-isoaspartate alpha-methyl ester + S-adenosyl-L-homocysteine</text>
        <dbReference type="Rhea" id="RHEA:12705"/>
        <dbReference type="Rhea" id="RHEA-COMP:12143"/>
        <dbReference type="Rhea" id="RHEA-COMP:12144"/>
        <dbReference type="ChEBI" id="CHEBI:57856"/>
        <dbReference type="ChEBI" id="CHEBI:59789"/>
        <dbReference type="ChEBI" id="CHEBI:90596"/>
        <dbReference type="ChEBI" id="CHEBI:90598"/>
        <dbReference type="EC" id="2.1.1.77"/>
    </reaction>
</comment>
<evidence type="ECO:0000256" key="1">
    <source>
        <dbReference type="ARBA" id="ARBA00004496"/>
    </source>
</evidence>
<comment type="subcellular location">
    <subcellularLocation>
        <location evidence="1 7">Cytoplasm</location>
    </subcellularLocation>
</comment>
<dbReference type="NCBIfam" id="NF001453">
    <property type="entry name" value="PRK00312.1"/>
    <property type="match status" value="1"/>
</dbReference>
<keyword evidence="5 7" id="KW-0808">Transferase</keyword>
<dbReference type="NCBIfam" id="TIGR00080">
    <property type="entry name" value="pimt"/>
    <property type="match status" value="1"/>
</dbReference>
<keyword evidence="3 7" id="KW-0963">Cytoplasm</keyword>
<evidence type="ECO:0000256" key="2">
    <source>
        <dbReference type="ARBA" id="ARBA00005369"/>
    </source>
</evidence>
<feature type="active site" evidence="7">
    <location>
        <position position="68"/>
    </location>
</feature>